<reference evidence="1 2" key="1">
    <citation type="submission" date="2018-12" db="EMBL/GenBank/DDBJ databases">
        <title>Bacillus ochoae sp. nov., Paenibacillus whitsoniae sp. nov., Paenibacillus spiritus sp. nov. Isolated from the Mars Exploration Rover during spacecraft assembly.</title>
        <authorList>
            <person name="Seuylemezian A."/>
            <person name="Vaishampayan P."/>
        </authorList>
    </citation>
    <scope>NUCLEOTIDE SEQUENCE [LARGE SCALE GENOMIC DNA]</scope>
    <source>
        <strain evidence="1 2">MER 54</strain>
    </source>
</reference>
<evidence type="ECO:0000313" key="2">
    <source>
        <dbReference type="Proteomes" id="UP000276128"/>
    </source>
</evidence>
<keyword evidence="2" id="KW-1185">Reference proteome</keyword>
<comment type="caution">
    <text evidence="1">The sequence shown here is derived from an EMBL/GenBank/DDBJ whole genome shotgun (WGS) entry which is preliminary data.</text>
</comment>
<organism evidence="1 2">
    <name type="scientific">Paenibacillus whitsoniae</name>
    <dbReference type="NCBI Taxonomy" id="2496558"/>
    <lineage>
        <taxon>Bacteria</taxon>
        <taxon>Bacillati</taxon>
        <taxon>Bacillota</taxon>
        <taxon>Bacilli</taxon>
        <taxon>Bacillales</taxon>
        <taxon>Paenibacillaceae</taxon>
        <taxon>Paenibacillus</taxon>
    </lineage>
</organism>
<name>A0A430JG98_9BACL</name>
<dbReference type="OrthoDB" id="2922920at2"/>
<protein>
    <submittedName>
        <fullName evidence="1">Uncharacterized protein</fullName>
    </submittedName>
</protein>
<dbReference type="Proteomes" id="UP000276128">
    <property type="component" value="Unassembled WGS sequence"/>
</dbReference>
<gene>
    <name evidence="1" type="ORF">EJQ19_09085</name>
</gene>
<dbReference type="RefSeq" id="WP_126140896.1">
    <property type="nucleotide sequence ID" value="NZ_RXHU01000023.1"/>
</dbReference>
<proteinExistence type="predicted"/>
<sequence>MTQIFSIGTSVPGTTSGSLSRTVTTSPITLAQFGLAIPQGANRVILNATVGVTSTLLAPVLLFNVLRGNAVIFSCREEVLLNAGQELTVSFQAIDMNVPATSNQGYTLNVQLEAGLLTGATVTGPITFSGVSYTYP</sequence>
<dbReference type="EMBL" id="RXHU01000023">
    <property type="protein sequence ID" value="RTE10025.1"/>
    <property type="molecule type" value="Genomic_DNA"/>
</dbReference>
<evidence type="ECO:0000313" key="1">
    <source>
        <dbReference type="EMBL" id="RTE10025.1"/>
    </source>
</evidence>
<dbReference type="AlphaFoldDB" id="A0A430JG98"/>
<accession>A0A430JG98</accession>